<reference evidence="2" key="1">
    <citation type="submission" date="2022-03" db="EMBL/GenBank/DDBJ databases">
        <authorList>
            <person name="Martin H S."/>
        </authorList>
    </citation>
    <scope>NUCLEOTIDE SEQUENCE</scope>
</reference>
<evidence type="ECO:0000313" key="3">
    <source>
        <dbReference type="Proteomes" id="UP000837857"/>
    </source>
</evidence>
<dbReference type="EMBL" id="OW152813">
    <property type="protein sequence ID" value="CAH2035464.1"/>
    <property type="molecule type" value="Genomic_DNA"/>
</dbReference>
<proteinExistence type="predicted"/>
<keyword evidence="3" id="KW-1185">Reference proteome</keyword>
<feature type="non-terminal residue" evidence="2">
    <location>
        <position position="108"/>
    </location>
</feature>
<feature type="region of interest" description="Disordered" evidence="1">
    <location>
        <begin position="38"/>
        <end position="93"/>
    </location>
</feature>
<accession>A0ABN8HKU3</accession>
<dbReference type="Proteomes" id="UP000837857">
    <property type="component" value="Chromosome 1"/>
</dbReference>
<evidence type="ECO:0000256" key="1">
    <source>
        <dbReference type="SAM" id="MobiDB-lite"/>
    </source>
</evidence>
<evidence type="ECO:0000313" key="2">
    <source>
        <dbReference type="EMBL" id="CAH2035464.1"/>
    </source>
</evidence>
<organism evidence="2 3">
    <name type="scientific">Iphiclides podalirius</name>
    <name type="common">scarce swallowtail</name>
    <dbReference type="NCBI Taxonomy" id="110791"/>
    <lineage>
        <taxon>Eukaryota</taxon>
        <taxon>Metazoa</taxon>
        <taxon>Ecdysozoa</taxon>
        <taxon>Arthropoda</taxon>
        <taxon>Hexapoda</taxon>
        <taxon>Insecta</taxon>
        <taxon>Pterygota</taxon>
        <taxon>Neoptera</taxon>
        <taxon>Endopterygota</taxon>
        <taxon>Lepidoptera</taxon>
        <taxon>Glossata</taxon>
        <taxon>Ditrysia</taxon>
        <taxon>Papilionoidea</taxon>
        <taxon>Papilionidae</taxon>
        <taxon>Papilioninae</taxon>
        <taxon>Iphiclides</taxon>
    </lineage>
</organism>
<name>A0ABN8HKU3_9NEOP</name>
<sequence length="108" mass="11655">MAWRTASPASSSKHLACMWNVKKRLVLAGGAVQPAISKRCTRGGEVSRRSAARRQRCYTPTPPPTVSSPSEPGSARSTAHQYALYPPPPCSPGQPYYLLSVSTPSLRM</sequence>
<gene>
    <name evidence="2" type="ORF">IPOD504_LOCUS562</name>
</gene>
<protein>
    <submittedName>
        <fullName evidence="2">Uncharacterized protein</fullName>
    </submittedName>
</protein>